<evidence type="ECO:0000313" key="2">
    <source>
        <dbReference type="EMBL" id="KAJ7219914.1"/>
    </source>
</evidence>
<sequence length="260" mass="29256">MSARPSDVPEGYAWVEKHPNKLPALHPGKLTPFAINNLELAATNYFNAKGTDPDKQVGVIFGCFLDQKFTNWVRPANKRKELLAMTLADFMKAFHAKFLEDDWTTVKPTQSFDEFATALLGHCSLLADTAPLSDTQVEHQLDAGMTDDLQFMCLRNDKVKQIILRPDHNLDEYIRAVTRVDEERKHNLNTFHRLANMADANKENKRKPSDDAEERTAKRHKGKPTSASSTSADDRNPYPPPLTQAKRSRLLATTTAIAQA</sequence>
<reference evidence="2" key="1">
    <citation type="submission" date="2023-03" db="EMBL/GenBank/DDBJ databases">
        <title>Massive genome expansion in bonnet fungi (Mycena s.s.) driven by repeated elements and novel gene families across ecological guilds.</title>
        <authorList>
            <consortium name="Lawrence Berkeley National Laboratory"/>
            <person name="Harder C.B."/>
            <person name="Miyauchi S."/>
            <person name="Viragh M."/>
            <person name="Kuo A."/>
            <person name="Thoen E."/>
            <person name="Andreopoulos B."/>
            <person name="Lu D."/>
            <person name="Skrede I."/>
            <person name="Drula E."/>
            <person name="Henrissat B."/>
            <person name="Morin E."/>
            <person name="Kohler A."/>
            <person name="Barry K."/>
            <person name="LaButti K."/>
            <person name="Morin E."/>
            <person name="Salamov A."/>
            <person name="Lipzen A."/>
            <person name="Mereny Z."/>
            <person name="Hegedus B."/>
            <person name="Baldrian P."/>
            <person name="Stursova M."/>
            <person name="Weitz H."/>
            <person name="Taylor A."/>
            <person name="Grigoriev I.V."/>
            <person name="Nagy L.G."/>
            <person name="Martin F."/>
            <person name="Kauserud H."/>
        </authorList>
    </citation>
    <scope>NUCLEOTIDE SEQUENCE</scope>
    <source>
        <strain evidence="2">9144</strain>
    </source>
</reference>
<keyword evidence="3" id="KW-1185">Reference proteome</keyword>
<accession>A0AAD6VR93</accession>
<comment type="caution">
    <text evidence="2">The sequence shown here is derived from an EMBL/GenBank/DDBJ whole genome shotgun (WGS) entry which is preliminary data.</text>
</comment>
<evidence type="ECO:0000313" key="3">
    <source>
        <dbReference type="Proteomes" id="UP001219525"/>
    </source>
</evidence>
<organism evidence="2 3">
    <name type="scientific">Mycena pura</name>
    <dbReference type="NCBI Taxonomy" id="153505"/>
    <lineage>
        <taxon>Eukaryota</taxon>
        <taxon>Fungi</taxon>
        <taxon>Dikarya</taxon>
        <taxon>Basidiomycota</taxon>
        <taxon>Agaricomycotina</taxon>
        <taxon>Agaricomycetes</taxon>
        <taxon>Agaricomycetidae</taxon>
        <taxon>Agaricales</taxon>
        <taxon>Marasmiineae</taxon>
        <taxon>Mycenaceae</taxon>
        <taxon>Mycena</taxon>
    </lineage>
</organism>
<evidence type="ECO:0000256" key="1">
    <source>
        <dbReference type="SAM" id="MobiDB-lite"/>
    </source>
</evidence>
<dbReference type="AlphaFoldDB" id="A0AAD6VR93"/>
<dbReference type="EMBL" id="JARJCW010000010">
    <property type="protein sequence ID" value="KAJ7219914.1"/>
    <property type="molecule type" value="Genomic_DNA"/>
</dbReference>
<protein>
    <submittedName>
        <fullName evidence="2">Uncharacterized protein</fullName>
    </submittedName>
</protein>
<proteinExistence type="predicted"/>
<feature type="region of interest" description="Disordered" evidence="1">
    <location>
        <begin position="193"/>
        <end position="260"/>
    </location>
</feature>
<dbReference type="Proteomes" id="UP001219525">
    <property type="component" value="Unassembled WGS sequence"/>
</dbReference>
<gene>
    <name evidence="2" type="ORF">GGX14DRAFT_389331</name>
</gene>
<feature type="compositionally biased region" description="Polar residues" evidence="1">
    <location>
        <begin position="251"/>
        <end position="260"/>
    </location>
</feature>
<feature type="compositionally biased region" description="Basic and acidic residues" evidence="1">
    <location>
        <begin position="200"/>
        <end position="216"/>
    </location>
</feature>
<name>A0AAD6VR93_9AGAR</name>